<dbReference type="OrthoDB" id="5190473at2"/>
<dbReference type="EMBL" id="VDUX01000003">
    <property type="protein sequence ID" value="TXL61345.1"/>
    <property type="molecule type" value="Genomic_DNA"/>
</dbReference>
<evidence type="ECO:0000313" key="1">
    <source>
        <dbReference type="EMBL" id="TXL61345.1"/>
    </source>
</evidence>
<name>A0A5C8NKE9_9ACTN</name>
<dbReference type="PANTHER" id="PTHR37694:SF1">
    <property type="entry name" value="SLR8022 PROTEIN"/>
    <property type="match status" value="1"/>
</dbReference>
<evidence type="ECO:0000313" key="2">
    <source>
        <dbReference type="Proteomes" id="UP000321571"/>
    </source>
</evidence>
<dbReference type="InterPro" id="IPR014710">
    <property type="entry name" value="RmlC-like_jellyroll"/>
</dbReference>
<dbReference type="InterPro" id="IPR011051">
    <property type="entry name" value="RmlC_Cupin_sf"/>
</dbReference>
<dbReference type="Gene3D" id="2.60.120.10">
    <property type="entry name" value="Jelly Rolls"/>
    <property type="match status" value="1"/>
</dbReference>
<proteinExistence type="predicted"/>
<comment type="caution">
    <text evidence="1">The sequence shown here is derived from an EMBL/GenBank/DDBJ whole genome shotgun (WGS) entry which is preliminary data.</text>
</comment>
<protein>
    <submittedName>
        <fullName evidence="1">LuxR family transcriptional regulator</fullName>
    </submittedName>
</protein>
<accession>A0A5C8NKE9</accession>
<dbReference type="CDD" id="cd02230">
    <property type="entry name" value="cupin_HP0902-like"/>
    <property type="match status" value="1"/>
</dbReference>
<dbReference type="Proteomes" id="UP000321571">
    <property type="component" value="Unassembled WGS sequence"/>
</dbReference>
<dbReference type="AlphaFoldDB" id="A0A5C8NKE9"/>
<keyword evidence="2" id="KW-1185">Reference proteome</keyword>
<organism evidence="1 2">
    <name type="scientific">Aeromicrobium terrae</name>
    <dbReference type="NCBI Taxonomy" id="2498846"/>
    <lineage>
        <taxon>Bacteria</taxon>
        <taxon>Bacillati</taxon>
        <taxon>Actinomycetota</taxon>
        <taxon>Actinomycetes</taxon>
        <taxon>Propionibacteriales</taxon>
        <taxon>Nocardioidaceae</taxon>
        <taxon>Aeromicrobium</taxon>
    </lineage>
</organism>
<gene>
    <name evidence="1" type="ORF">FHP06_07905</name>
</gene>
<reference evidence="1 2" key="1">
    <citation type="submission" date="2019-06" db="EMBL/GenBank/DDBJ databases">
        <title>Aeromicrobium sp. nov., isolated from a maize field.</title>
        <authorList>
            <person name="Lin S.-Y."/>
            <person name="Tsai C.-F."/>
            <person name="Young C.-C."/>
        </authorList>
    </citation>
    <scope>NUCLEOTIDE SEQUENCE [LARGE SCALE GENOMIC DNA]</scope>
    <source>
        <strain evidence="1 2">CC-CFT486</strain>
    </source>
</reference>
<dbReference type="SUPFAM" id="SSF51182">
    <property type="entry name" value="RmlC-like cupins"/>
    <property type="match status" value="1"/>
</dbReference>
<sequence>MTPEVVLLTELAETQVDAARAATSGRAARTIHGGADVALRQTVLALAAGHALGEHGSPGEATLQVLRGRVLLTAGSDQWEVSAGGHVAIPRMRHDLEALEDSAVLLTVATVPG</sequence>
<dbReference type="PANTHER" id="PTHR37694">
    <property type="entry name" value="SLR8022 PROTEIN"/>
    <property type="match status" value="1"/>
</dbReference>
<dbReference type="RefSeq" id="WP_147685540.1">
    <property type="nucleotide sequence ID" value="NZ_VDUX01000003.1"/>
</dbReference>